<dbReference type="InterPro" id="IPR001555">
    <property type="entry name" value="GART_AS"/>
</dbReference>
<evidence type="ECO:0000256" key="4">
    <source>
        <dbReference type="ARBA" id="ARBA00022755"/>
    </source>
</evidence>
<dbReference type="GO" id="GO:0006189">
    <property type="term" value="P:'de novo' IMP biosynthetic process"/>
    <property type="evidence" value="ECO:0007669"/>
    <property type="project" value="TreeGrafter"/>
</dbReference>
<comment type="similarity">
    <text evidence="5">Belongs to the GART family.</text>
</comment>
<gene>
    <name evidence="10" type="ORF">FQA47_015762</name>
</gene>
<evidence type="ECO:0000256" key="7">
    <source>
        <dbReference type="ARBA" id="ARBA00041682"/>
    </source>
</evidence>
<evidence type="ECO:0000313" key="11">
    <source>
        <dbReference type="Proteomes" id="UP000646548"/>
    </source>
</evidence>
<name>A0A834CDX8_ORYME</name>
<evidence type="ECO:0000256" key="6">
    <source>
        <dbReference type="ARBA" id="ARBA00041324"/>
    </source>
</evidence>
<evidence type="ECO:0000256" key="2">
    <source>
        <dbReference type="ARBA" id="ARBA00012254"/>
    </source>
</evidence>
<dbReference type="SUPFAM" id="SSF53328">
    <property type="entry name" value="Formyltransferase"/>
    <property type="match status" value="1"/>
</dbReference>
<sequence length="113" mass="12204">MRILTGTFVKKWTGKLLNIHPSLLPSFKGVNAQKQALEAGVRVAGCTVHFVAEEVDAGAIIVQEAVPVLPTDTEETLSERIREAEHRAFPAAMELVSSGSVKLGTDGHIIWKS</sequence>
<keyword evidence="4" id="KW-0658">Purine biosynthesis</keyword>
<dbReference type="Gene3D" id="3.40.50.170">
    <property type="entry name" value="Formyl transferase, N-terminal domain"/>
    <property type="match status" value="1"/>
</dbReference>
<dbReference type="EC" id="2.1.2.2" evidence="2"/>
<dbReference type="GO" id="GO:0005829">
    <property type="term" value="C:cytosol"/>
    <property type="evidence" value="ECO:0007669"/>
    <property type="project" value="TreeGrafter"/>
</dbReference>
<evidence type="ECO:0000256" key="5">
    <source>
        <dbReference type="ARBA" id="ARBA00038440"/>
    </source>
</evidence>
<evidence type="ECO:0000256" key="3">
    <source>
        <dbReference type="ARBA" id="ARBA00022679"/>
    </source>
</evidence>
<evidence type="ECO:0000259" key="9">
    <source>
        <dbReference type="Pfam" id="PF00551"/>
    </source>
</evidence>
<comment type="catalytic activity">
    <reaction evidence="8">
        <text>N(1)-(5-phospho-beta-D-ribosyl)glycinamide + (6R)-10-formyltetrahydrofolate = N(2)-formyl-N(1)-(5-phospho-beta-D-ribosyl)glycinamide + (6S)-5,6,7,8-tetrahydrofolate + H(+)</text>
        <dbReference type="Rhea" id="RHEA:15053"/>
        <dbReference type="ChEBI" id="CHEBI:15378"/>
        <dbReference type="ChEBI" id="CHEBI:57453"/>
        <dbReference type="ChEBI" id="CHEBI:143788"/>
        <dbReference type="ChEBI" id="CHEBI:147286"/>
        <dbReference type="ChEBI" id="CHEBI:195366"/>
        <dbReference type="EC" id="2.1.2.2"/>
    </reaction>
</comment>
<reference evidence="10" key="1">
    <citation type="journal article" name="BMC Genomics">
        <title>Long-read sequencing and de novo genome assembly of marine medaka (Oryzias melastigma).</title>
        <authorList>
            <person name="Liang P."/>
            <person name="Saqib H.S.A."/>
            <person name="Ni X."/>
            <person name="Shen Y."/>
        </authorList>
    </citation>
    <scope>NUCLEOTIDE SEQUENCE</scope>
    <source>
        <strain evidence="10">Bigg-433</strain>
    </source>
</reference>
<dbReference type="InterPro" id="IPR002376">
    <property type="entry name" value="Formyl_transf_N"/>
</dbReference>
<organism evidence="10 11">
    <name type="scientific">Oryzias melastigma</name>
    <name type="common">Marine medaka</name>
    <dbReference type="NCBI Taxonomy" id="30732"/>
    <lineage>
        <taxon>Eukaryota</taxon>
        <taxon>Metazoa</taxon>
        <taxon>Chordata</taxon>
        <taxon>Craniata</taxon>
        <taxon>Vertebrata</taxon>
        <taxon>Euteleostomi</taxon>
        <taxon>Actinopterygii</taxon>
        <taxon>Neopterygii</taxon>
        <taxon>Teleostei</taxon>
        <taxon>Neoteleostei</taxon>
        <taxon>Acanthomorphata</taxon>
        <taxon>Ovalentaria</taxon>
        <taxon>Atherinomorphae</taxon>
        <taxon>Beloniformes</taxon>
        <taxon>Adrianichthyidae</taxon>
        <taxon>Oryziinae</taxon>
        <taxon>Oryzias</taxon>
    </lineage>
</organism>
<proteinExistence type="inferred from homology"/>
<accession>A0A834CDX8</accession>
<dbReference type="Proteomes" id="UP000646548">
    <property type="component" value="Unassembled WGS sequence"/>
</dbReference>
<dbReference type="PANTHER" id="PTHR43369:SF2">
    <property type="entry name" value="PHOSPHORIBOSYLGLYCINAMIDE FORMYLTRANSFERASE"/>
    <property type="match status" value="1"/>
</dbReference>
<dbReference type="PROSITE" id="PS00373">
    <property type="entry name" value="GART"/>
    <property type="match status" value="1"/>
</dbReference>
<dbReference type="GO" id="GO:0004644">
    <property type="term" value="F:phosphoribosylglycinamide formyltransferase activity"/>
    <property type="evidence" value="ECO:0007669"/>
    <property type="project" value="UniProtKB-EC"/>
</dbReference>
<protein>
    <recommendedName>
        <fullName evidence="2">phosphoribosylglycinamide formyltransferase 1</fullName>
        <ecNumber evidence="2">2.1.2.2</ecNumber>
    </recommendedName>
    <alternativeName>
        <fullName evidence="7">5'-phosphoribosylglycinamide transformylase</fullName>
    </alternativeName>
    <alternativeName>
        <fullName evidence="6">GAR transformylase</fullName>
    </alternativeName>
</protein>
<evidence type="ECO:0000256" key="1">
    <source>
        <dbReference type="ARBA" id="ARBA00005054"/>
    </source>
</evidence>
<dbReference type="EMBL" id="WKFB01000349">
    <property type="protein sequence ID" value="KAF6725979.1"/>
    <property type="molecule type" value="Genomic_DNA"/>
</dbReference>
<dbReference type="InterPro" id="IPR036477">
    <property type="entry name" value="Formyl_transf_N_sf"/>
</dbReference>
<dbReference type="PANTHER" id="PTHR43369">
    <property type="entry name" value="PHOSPHORIBOSYLGLYCINAMIDE FORMYLTRANSFERASE"/>
    <property type="match status" value="1"/>
</dbReference>
<comment type="caution">
    <text evidence="10">The sequence shown here is derived from an EMBL/GenBank/DDBJ whole genome shotgun (WGS) entry which is preliminary data.</text>
</comment>
<evidence type="ECO:0000313" key="10">
    <source>
        <dbReference type="EMBL" id="KAF6725979.1"/>
    </source>
</evidence>
<evidence type="ECO:0000256" key="8">
    <source>
        <dbReference type="ARBA" id="ARBA00047664"/>
    </source>
</evidence>
<comment type="pathway">
    <text evidence="1">Purine metabolism; IMP biosynthesis via de novo pathway; N(2)-formyl-N(1)-(5-phospho-D-ribosyl)glycinamide from N(1)-(5-phospho-D-ribosyl)glycinamide (10-formyl THF route): step 1/1.</text>
</comment>
<keyword evidence="3" id="KW-0808">Transferase</keyword>
<dbReference type="AlphaFoldDB" id="A0A834CDX8"/>
<feature type="domain" description="Formyl transferase N-terminal" evidence="9">
    <location>
        <begin position="1"/>
        <end position="92"/>
    </location>
</feature>
<dbReference type="Pfam" id="PF00551">
    <property type="entry name" value="Formyl_trans_N"/>
    <property type="match status" value="1"/>
</dbReference>